<comment type="caution">
    <text evidence="1">The sequence shown here is derived from an EMBL/GenBank/DDBJ whole genome shotgun (WGS) entry which is preliminary data.</text>
</comment>
<keyword evidence="2" id="KW-1185">Reference proteome</keyword>
<accession>A0ABD1QJE3</accession>
<name>A0ABD1QJE3_9LAMI</name>
<dbReference type="AlphaFoldDB" id="A0ABD1QJE3"/>
<protein>
    <submittedName>
        <fullName evidence="1">Uncharacterized protein</fullName>
    </submittedName>
</protein>
<gene>
    <name evidence="1" type="ORF">Adt_36927</name>
</gene>
<organism evidence="1 2">
    <name type="scientific">Abeliophyllum distichum</name>
    <dbReference type="NCBI Taxonomy" id="126358"/>
    <lineage>
        <taxon>Eukaryota</taxon>
        <taxon>Viridiplantae</taxon>
        <taxon>Streptophyta</taxon>
        <taxon>Embryophyta</taxon>
        <taxon>Tracheophyta</taxon>
        <taxon>Spermatophyta</taxon>
        <taxon>Magnoliopsida</taxon>
        <taxon>eudicotyledons</taxon>
        <taxon>Gunneridae</taxon>
        <taxon>Pentapetalae</taxon>
        <taxon>asterids</taxon>
        <taxon>lamiids</taxon>
        <taxon>Lamiales</taxon>
        <taxon>Oleaceae</taxon>
        <taxon>Forsythieae</taxon>
        <taxon>Abeliophyllum</taxon>
    </lineage>
</organism>
<evidence type="ECO:0000313" key="2">
    <source>
        <dbReference type="Proteomes" id="UP001604336"/>
    </source>
</evidence>
<dbReference type="Proteomes" id="UP001604336">
    <property type="component" value="Unassembled WGS sequence"/>
</dbReference>
<evidence type="ECO:0000313" key="1">
    <source>
        <dbReference type="EMBL" id="KAL2476191.1"/>
    </source>
</evidence>
<proteinExistence type="predicted"/>
<sequence>MLQDLPPLPLGRHSVLTLGLASEELDSVVLKMLPYHSTIAATCVYKFWTSTWERVVEQATLSELITMAVMNTTKGFILNNKLYRNLTRLSGKLDKAEVKSKKLA</sequence>
<reference evidence="2" key="1">
    <citation type="submission" date="2024-07" db="EMBL/GenBank/DDBJ databases">
        <title>Two chromosome-level genome assemblies of Korean endemic species Abeliophyllum distichum and Forsythia ovata (Oleaceae).</title>
        <authorList>
            <person name="Jang H."/>
        </authorList>
    </citation>
    <scope>NUCLEOTIDE SEQUENCE [LARGE SCALE GENOMIC DNA]</scope>
</reference>
<dbReference type="EMBL" id="JBFOLK010000011">
    <property type="protein sequence ID" value="KAL2476191.1"/>
    <property type="molecule type" value="Genomic_DNA"/>
</dbReference>